<dbReference type="Proteomes" id="UP000041770">
    <property type="component" value="Unassembled WGS sequence"/>
</dbReference>
<reference evidence="1 2" key="1">
    <citation type="submission" date="2015-07" db="EMBL/GenBank/DDBJ databases">
        <authorList>
            <consortium name="Pathogen Informatics"/>
        </authorList>
    </citation>
    <scope>NUCLEOTIDE SEQUENCE [LARGE SCALE GENOMIC DNA]</scope>
    <source>
        <strain evidence="1 2">A316</strain>
    </source>
</reference>
<dbReference type="EMBL" id="CWQY01000013">
    <property type="protein sequence ID" value="CSC75660.1"/>
    <property type="molecule type" value="Genomic_DNA"/>
</dbReference>
<gene>
    <name evidence="1" type="ORF">ERS013200_02206</name>
</gene>
<evidence type="ECO:0000313" key="2">
    <source>
        <dbReference type="Proteomes" id="UP000041770"/>
    </source>
</evidence>
<accession>A0A655WEP7</accession>
<sequence>MANTGRHLAEHCQFRRLDQLILCLAQRVLGFDPFSNFRMQFGGALHHLKFKLLLGLLLQLLDLPLTQLPVMPQLKTQIHNRKQHAENNH</sequence>
<dbReference type="AlphaFoldDB" id="A0A655WEP7"/>
<protein>
    <submittedName>
        <fullName evidence="1">Uncharacterized protein</fullName>
    </submittedName>
</protein>
<name>A0A655WEP7_VIBCL</name>
<proteinExistence type="predicted"/>
<organism evidence="1 2">
    <name type="scientific">Vibrio cholerae</name>
    <dbReference type="NCBI Taxonomy" id="666"/>
    <lineage>
        <taxon>Bacteria</taxon>
        <taxon>Pseudomonadati</taxon>
        <taxon>Pseudomonadota</taxon>
        <taxon>Gammaproteobacteria</taxon>
        <taxon>Vibrionales</taxon>
        <taxon>Vibrionaceae</taxon>
        <taxon>Vibrio</taxon>
    </lineage>
</organism>
<evidence type="ECO:0000313" key="1">
    <source>
        <dbReference type="EMBL" id="CSC75660.1"/>
    </source>
</evidence>